<feature type="non-terminal residue" evidence="3">
    <location>
        <position position="1"/>
    </location>
</feature>
<dbReference type="RefSeq" id="WP_007005154.1">
    <property type="nucleotide sequence ID" value="NZ_GG770781.1"/>
</dbReference>
<keyword evidence="1" id="KW-0472">Membrane</keyword>
<accession>D5RJP5</accession>
<dbReference type="InterPro" id="IPR050330">
    <property type="entry name" value="Bact_OuterMem_StrucFunc"/>
</dbReference>
<comment type="caution">
    <text evidence="3">The sequence shown here is derived from an EMBL/GenBank/DDBJ whole genome shotgun (WGS) entry which is preliminary data.</text>
</comment>
<dbReference type="InterPro" id="IPR006665">
    <property type="entry name" value="OmpA-like"/>
</dbReference>
<dbReference type="SUPFAM" id="SSF103088">
    <property type="entry name" value="OmpA-like"/>
    <property type="match status" value="1"/>
</dbReference>
<dbReference type="AlphaFoldDB" id="D5RJP5"/>
<dbReference type="Pfam" id="PF00691">
    <property type="entry name" value="OmpA"/>
    <property type="match status" value="1"/>
</dbReference>
<dbReference type="InterPro" id="IPR036737">
    <property type="entry name" value="OmpA-like_sf"/>
</dbReference>
<reference evidence="3 4" key="1">
    <citation type="submission" date="2010-04" db="EMBL/GenBank/DDBJ databases">
        <authorList>
            <person name="Qin X."/>
            <person name="Bachman B."/>
            <person name="Battles P."/>
            <person name="Bell A."/>
            <person name="Bess C."/>
            <person name="Bickham C."/>
            <person name="Chaboub L."/>
            <person name="Chen D."/>
            <person name="Coyle M."/>
            <person name="Deiros D.R."/>
            <person name="Dinh H."/>
            <person name="Forbes L."/>
            <person name="Fowler G."/>
            <person name="Francisco L."/>
            <person name="Fu Q."/>
            <person name="Gubbala S."/>
            <person name="Hale W."/>
            <person name="Han Y."/>
            <person name="Hemphill L."/>
            <person name="Highlander S.K."/>
            <person name="Hirani K."/>
            <person name="Hogues M."/>
            <person name="Jackson L."/>
            <person name="Jakkamsetti A."/>
            <person name="Javaid M."/>
            <person name="Jiang H."/>
            <person name="Korchina V."/>
            <person name="Kovar C."/>
            <person name="Lara F."/>
            <person name="Lee S."/>
            <person name="Mata R."/>
            <person name="Mathew T."/>
            <person name="Moen C."/>
            <person name="Morales K."/>
            <person name="Munidasa M."/>
            <person name="Nazareth L."/>
            <person name="Ngo R."/>
            <person name="Nguyen L."/>
            <person name="Okwuonu G."/>
            <person name="Ongeri F."/>
            <person name="Patil S."/>
            <person name="Petrosino J."/>
            <person name="Pham C."/>
            <person name="Pham P."/>
            <person name="Pu L.-L."/>
            <person name="Puazo M."/>
            <person name="Raj R."/>
            <person name="Reid J."/>
            <person name="Rouhana J."/>
            <person name="Saada N."/>
            <person name="Shang Y."/>
            <person name="Simmons D."/>
            <person name="Thornton R."/>
            <person name="Warren J."/>
            <person name="Weissenberger G."/>
            <person name="Zhang J."/>
            <person name="Zhang L."/>
            <person name="Zhou C."/>
            <person name="Zhu D."/>
            <person name="Muzny D."/>
            <person name="Worley K."/>
            <person name="Gibbs R."/>
        </authorList>
    </citation>
    <scope>NUCLEOTIDE SEQUENCE [LARGE SCALE GENOMIC DNA]</scope>
    <source>
        <strain evidence="3 4">ATCC 49957</strain>
    </source>
</reference>
<dbReference type="Gene3D" id="3.30.1330.60">
    <property type="entry name" value="OmpA-like domain"/>
    <property type="match status" value="1"/>
</dbReference>
<name>D5RJP5_9PROT</name>
<dbReference type="GO" id="GO:0016020">
    <property type="term" value="C:membrane"/>
    <property type="evidence" value="ECO:0007669"/>
    <property type="project" value="UniProtKB-UniRule"/>
</dbReference>
<dbReference type="InterPro" id="IPR017733">
    <property type="entry name" value="OmpA-like_dom_proteobacteria"/>
</dbReference>
<dbReference type="PANTHER" id="PTHR30329:SF19">
    <property type="entry name" value="OUTER MEMBRANE PROTEIN, OMPA FAMILY"/>
    <property type="match status" value="1"/>
</dbReference>
<evidence type="ECO:0000259" key="2">
    <source>
        <dbReference type="PROSITE" id="PS51123"/>
    </source>
</evidence>
<organism evidence="3 4">
    <name type="scientific">Pseudoroseomonas cervicalis ATCC 49957</name>
    <dbReference type="NCBI Taxonomy" id="525371"/>
    <lineage>
        <taxon>Bacteria</taxon>
        <taxon>Pseudomonadati</taxon>
        <taxon>Pseudomonadota</taxon>
        <taxon>Alphaproteobacteria</taxon>
        <taxon>Acetobacterales</taxon>
        <taxon>Roseomonadaceae</taxon>
        <taxon>Roseomonas</taxon>
    </lineage>
</organism>
<evidence type="ECO:0000313" key="4">
    <source>
        <dbReference type="Proteomes" id="UP000005324"/>
    </source>
</evidence>
<evidence type="ECO:0000256" key="1">
    <source>
        <dbReference type="PROSITE-ProRule" id="PRU00473"/>
    </source>
</evidence>
<feature type="domain" description="OmpA-like" evidence="2">
    <location>
        <begin position="38"/>
        <end position="160"/>
    </location>
</feature>
<gene>
    <name evidence="3" type="ORF">HMPREF0731_1305</name>
</gene>
<keyword evidence="4" id="KW-1185">Reference proteome</keyword>
<dbReference type="PROSITE" id="PS51123">
    <property type="entry name" value="OMPA_2"/>
    <property type="match status" value="1"/>
</dbReference>
<sequence length="162" mass="17622">PPPPPAAAVPPRPTLAARLREFLAPEIAQGLVTVTGDVQRTMVRIQGSGMYASGSATLNERFVPLLTRIGEAVREEDAGRTDILGHSDNQPIRTLRFPSNFHLSQARAEAALEVIRRASGLEAARFQAEGRGDAEPVADNRTAEGREANRRIEVVVLNRRPE</sequence>
<dbReference type="EMBL" id="ADVL01000215">
    <property type="protein sequence ID" value="EFH12473.1"/>
    <property type="molecule type" value="Genomic_DNA"/>
</dbReference>
<protein>
    <submittedName>
        <fullName evidence="3">Type VI secretion system OmpA/MotB family protein</fullName>
    </submittedName>
</protein>
<evidence type="ECO:0000313" key="3">
    <source>
        <dbReference type="EMBL" id="EFH12473.1"/>
    </source>
</evidence>
<dbReference type="PANTHER" id="PTHR30329">
    <property type="entry name" value="STATOR ELEMENT OF FLAGELLAR MOTOR COMPLEX"/>
    <property type="match status" value="1"/>
</dbReference>
<dbReference type="HOGENOM" id="CLU_016890_13_2_5"/>
<dbReference type="NCBIfam" id="TIGR03350">
    <property type="entry name" value="type_VI_ompA"/>
    <property type="match status" value="1"/>
</dbReference>
<dbReference type="Proteomes" id="UP000005324">
    <property type="component" value="Unassembled WGS sequence"/>
</dbReference>
<dbReference type="CDD" id="cd07185">
    <property type="entry name" value="OmpA_C-like"/>
    <property type="match status" value="1"/>
</dbReference>
<proteinExistence type="predicted"/>